<dbReference type="InterPro" id="IPR041347">
    <property type="entry name" value="MftR_C"/>
</dbReference>
<dbReference type="InterPro" id="IPR001647">
    <property type="entry name" value="HTH_TetR"/>
</dbReference>
<dbReference type="Pfam" id="PF17754">
    <property type="entry name" value="TetR_C_14"/>
    <property type="match status" value="1"/>
</dbReference>
<dbReference type="PROSITE" id="PS50977">
    <property type="entry name" value="HTH_TETR_2"/>
    <property type="match status" value="1"/>
</dbReference>
<dbReference type="PANTHER" id="PTHR30055:SF238">
    <property type="entry name" value="MYCOFACTOCIN BIOSYNTHESIS TRANSCRIPTIONAL REGULATOR MFTR-RELATED"/>
    <property type="match status" value="1"/>
</dbReference>
<evidence type="ECO:0000313" key="7">
    <source>
        <dbReference type="Proteomes" id="UP001596012"/>
    </source>
</evidence>
<dbReference type="InterPro" id="IPR023772">
    <property type="entry name" value="DNA-bd_HTH_TetR-type_CS"/>
</dbReference>
<evidence type="ECO:0000313" key="6">
    <source>
        <dbReference type="EMBL" id="MFC4469831.1"/>
    </source>
</evidence>
<evidence type="ECO:0000256" key="2">
    <source>
        <dbReference type="ARBA" id="ARBA00023125"/>
    </source>
</evidence>
<name>A0ABV8Z343_9ACTN</name>
<protein>
    <submittedName>
        <fullName evidence="6">TetR family transcriptional regulator</fullName>
    </submittedName>
</protein>
<dbReference type="Pfam" id="PF00440">
    <property type="entry name" value="TetR_N"/>
    <property type="match status" value="1"/>
</dbReference>
<dbReference type="Gene3D" id="1.10.10.60">
    <property type="entry name" value="Homeodomain-like"/>
    <property type="match status" value="1"/>
</dbReference>
<dbReference type="InterPro" id="IPR009057">
    <property type="entry name" value="Homeodomain-like_sf"/>
</dbReference>
<dbReference type="PRINTS" id="PR00455">
    <property type="entry name" value="HTHTETR"/>
</dbReference>
<evidence type="ECO:0000256" key="4">
    <source>
        <dbReference type="PROSITE-ProRule" id="PRU00335"/>
    </source>
</evidence>
<sequence>MNTSPPADSLQKRTKALMRAEVAATAITLFLDRGFDETTVDDICTAAGLSRRSFFRYFPAKEDVVVNLVGRIIGQGCRHLVAAPAEEDIWSALRASMDTFADWIDTDPDHALALLTLIRSSANLRVSYLDRADRWRTEAVGIIATRLGLDPSETLYPAVIASASFGAFNAALTAWTTSNATLDLRTLLDESFAALTPHQPPAARP</sequence>
<evidence type="ECO:0000259" key="5">
    <source>
        <dbReference type="PROSITE" id="PS50977"/>
    </source>
</evidence>
<dbReference type="PANTHER" id="PTHR30055">
    <property type="entry name" value="HTH-TYPE TRANSCRIPTIONAL REGULATOR RUTR"/>
    <property type="match status" value="1"/>
</dbReference>
<evidence type="ECO:0000256" key="1">
    <source>
        <dbReference type="ARBA" id="ARBA00023015"/>
    </source>
</evidence>
<feature type="domain" description="HTH tetR-type" evidence="5">
    <location>
        <begin position="16"/>
        <end position="76"/>
    </location>
</feature>
<reference evidence="7" key="1">
    <citation type="journal article" date="2019" name="Int. J. Syst. Evol. Microbiol.">
        <title>The Global Catalogue of Microorganisms (GCM) 10K type strain sequencing project: providing services to taxonomists for standard genome sequencing and annotation.</title>
        <authorList>
            <consortium name="The Broad Institute Genomics Platform"/>
            <consortium name="The Broad Institute Genome Sequencing Center for Infectious Disease"/>
            <person name="Wu L."/>
            <person name="Ma J."/>
        </authorList>
    </citation>
    <scope>NUCLEOTIDE SEQUENCE [LARGE SCALE GENOMIC DNA]</scope>
    <source>
        <strain evidence="7">DT43</strain>
    </source>
</reference>
<keyword evidence="7" id="KW-1185">Reference proteome</keyword>
<dbReference type="InterPro" id="IPR050109">
    <property type="entry name" value="HTH-type_TetR-like_transc_reg"/>
</dbReference>
<dbReference type="SUPFAM" id="SSF46689">
    <property type="entry name" value="Homeodomain-like"/>
    <property type="match status" value="1"/>
</dbReference>
<keyword evidence="3" id="KW-0804">Transcription</keyword>
<dbReference type="Proteomes" id="UP001596012">
    <property type="component" value="Unassembled WGS sequence"/>
</dbReference>
<comment type="caution">
    <text evidence="6">The sequence shown here is derived from an EMBL/GenBank/DDBJ whole genome shotgun (WGS) entry which is preliminary data.</text>
</comment>
<organism evidence="6 7">
    <name type="scientific">Streptomyces xiangluensis</name>
    <dbReference type="NCBI Taxonomy" id="2665720"/>
    <lineage>
        <taxon>Bacteria</taxon>
        <taxon>Bacillati</taxon>
        <taxon>Actinomycetota</taxon>
        <taxon>Actinomycetes</taxon>
        <taxon>Kitasatosporales</taxon>
        <taxon>Streptomycetaceae</taxon>
        <taxon>Streptomyces</taxon>
    </lineage>
</organism>
<feature type="DNA-binding region" description="H-T-H motif" evidence="4">
    <location>
        <begin position="39"/>
        <end position="58"/>
    </location>
</feature>
<keyword evidence="1" id="KW-0805">Transcription regulation</keyword>
<evidence type="ECO:0000256" key="3">
    <source>
        <dbReference type="ARBA" id="ARBA00023163"/>
    </source>
</evidence>
<dbReference type="Gene3D" id="1.10.357.10">
    <property type="entry name" value="Tetracycline Repressor, domain 2"/>
    <property type="match status" value="1"/>
</dbReference>
<dbReference type="EMBL" id="JBHSFG010000064">
    <property type="protein sequence ID" value="MFC4469831.1"/>
    <property type="molecule type" value="Genomic_DNA"/>
</dbReference>
<dbReference type="PROSITE" id="PS01081">
    <property type="entry name" value="HTH_TETR_1"/>
    <property type="match status" value="1"/>
</dbReference>
<gene>
    <name evidence="6" type="ORF">ACFPH6_35925</name>
</gene>
<accession>A0ABV8Z343</accession>
<proteinExistence type="predicted"/>
<dbReference type="RefSeq" id="WP_386349548.1">
    <property type="nucleotide sequence ID" value="NZ_JBHSFG010000064.1"/>
</dbReference>
<keyword evidence="2 4" id="KW-0238">DNA-binding</keyword>